<keyword evidence="2" id="KW-1185">Reference proteome</keyword>
<evidence type="ECO:0008006" key="3">
    <source>
        <dbReference type="Google" id="ProtNLM"/>
    </source>
</evidence>
<protein>
    <recommendedName>
        <fullName evidence="3">Transposase</fullName>
    </recommendedName>
</protein>
<dbReference type="Proteomes" id="UP000677126">
    <property type="component" value="Chromosome"/>
</dbReference>
<name>A0ABX8E5N7_9SPHN</name>
<accession>A0ABX8E5N7</accession>
<organism evidence="1 2">
    <name type="scientific">Novosphingobium decolorationis</name>
    <dbReference type="NCBI Taxonomy" id="2698673"/>
    <lineage>
        <taxon>Bacteria</taxon>
        <taxon>Pseudomonadati</taxon>
        <taxon>Pseudomonadota</taxon>
        <taxon>Alphaproteobacteria</taxon>
        <taxon>Sphingomonadales</taxon>
        <taxon>Sphingomonadaceae</taxon>
        <taxon>Novosphingobium</taxon>
    </lineage>
</organism>
<dbReference type="EMBL" id="CP054856">
    <property type="protein sequence ID" value="QVM84277.1"/>
    <property type="molecule type" value="Genomic_DNA"/>
</dbReference>
<sequence>MVEATHHRLSITAQCHLLRISRSSYSYAPVPETDEALAIERSNHVWCADMTYIPMRRGFLYLMIKQSA</sequence>
<evidence type="ECO:0000313" key="2">
    <source>
        <dbReference type="Proteomes" id="UP000677126"/>
    </source>
</evidence>
<gene>
    <name evidence="1" type="ORF">HT578_11775</name>
</gene>
<reference evidence="1 2" key="1">
    <citation type="journal article" date="2021" name="Int. J. Syst. Evol. Microbiol.">
        <title>Novosphingobium decolorationis sp. nov., an aniline blue-decolourizing bacterium isolated from East Pacific sediment.</title>
        <authorList>
            <person name="Chen X."/>
            <person name="Dong B."/>
            <person name="Chen T."/>
            <person name="Ren N."/>
            <person name="Wang J."/>
            <person name="Xu Y."/>
            <person name="Yang J."/>
            <person name="Zhu S."/>
            <person name="Chen J."/>
        </authorList>
    </citation>
    <scope>NUCLEOTIDE SEQUENCE [LARGE SCALE GENOMIC DNA]</scope>
    <source>
        <strain evidence="1 2">502str22</strain>
    </source>
</reference>
<proteinExistence type="predicted"/>
<evidence type="ECO:0000313" key="1">
    <source>
        <dbReference type="EMBL" id="QVM84277.1"/>
    </source>
</evidence>